<reference evidence="1" key="1">
    <citation type="journal article" date="2019" name="bioRxiv">
        <title>The Genome of the Zebra Mussel, Dreissena polymorpha: A Resource for Invasive Species Research.</title>
        <authorList>
            <person name="McCartney M.A."/>
            <person name="Auch B."/>
            <person name="Kono T."/>
            <person name="Mallez S."/>
            <person name="Zhang Y."/>
            <person name="Obille A."/>
            <person name="Becker A."/>
            <person name="Abrahante J.E."/>
            <person name="Garbe J."/>
            <person name="Badalamenti J.P."/>
            <person name="Herman A."/>
            <person name="Mangelson H."/>
            <person name="Liachko I."/>
            <person name="Sullivan S."/>
            <person name="Sone E.D."/>
            <person name="Koren S."/>
            <person name="Silverstein K.A.T."/>
            <person name="Beckman K.B."/>
            <person name="Gohl D.M."/>
        </authorList>
    </citation>
    <scope>NUCLEOTIDE SEQUENCE</scope>
    <source>
        <strain evidence="1">Duluth1</strain>
        <tissue evidence="1">Whole animal</tissue>
    </source>
</reference>
<dbReference type="Proteomes" id="UP000828390">
    <property type="component" value="Unassembled WGS sequence"/>
</dbReference>
<dbReference type="AlphaFoldDB" id="A0A9D4J623"/>
<gene>
    <name evidence="1" type="ORF">DPMN_150181</name>
</gene>
<protein>
    <submittedName>
        <fullName evidence="1">Uncharacterized protein</fullName>
    </submittedName>
</protein>
<proteinExistence type="predicted"/>
<organism evidence="1 2">
    <name type="scientific">Dreissena polymorpha</name>
    <name type="common">Zebra mussel</name>
    <name type="synonym">Mytilus polymorpha</name>
    <dbReference type="NCBI Taxonomy" id="45954"/>
    <lineage>
        <taxon>Eukaryota</taxon>
        <taxon>Metazoa</taxon>
        <taxon>Spiralia</taxon>
        <taxon>Lophotrochozoa</taxon>
        <taxon>Mollusca</taxon>
        <taxon>Bivalvia</taxon>
        <taxon>Autobranchia</taxon>
        <taxon>Heteroconchia</taxon>
        <taxon>Euheterodonta</taxon>
        <taxon>Imparidentia</taxon>
        <taxon>Neoheterodontei</taxon>
        <taxon>Myida</taxon>
        <taxon>Dreissenoidea</taxon>
        <taxon>Dreissenidae</taxon>
        <taxon>Dreissena</taxon>
    </lineage>
</organism>
<reference evidence="1" key="2">
    <citation type="submission" date="2020-11" db="EMBL/GenBank/DDBJ databases">
        <authorList>
            <person name="McCartney M.A."/>
            <person name="Auch B."/>
            <person name="Kono T."/>
            <person name="Mallez S."/>
            <person name="Becker A."/>
            <person name="Gohl D.M."/>
            <person name="Silverstein K.A.T."/>
            <person name="Koren S."/>
            <person name="Bechman K.B."/>
            <person name="Herman A."/>
            <person name="Abrahante J.E."/>
            <person name="Garbe J."/>
        </authorList>
    </citation>
    <scope>NUCLEOTIDE SEQUENCE</scope>
    <source>
        <strain evidence="1">Duluth1</strain>
        <tissue evidence="1">Whole animal</tissue>
    </source>
</reference>
<evidence type="ECO:0000313" key="1">
    <source>
        <dbReference type="EMBL" id="KAH3796612.1"/>
    </source>
</evidence>
<keyword evidence="2" id="KW-1185">Reference proteome</keyword>
<sequence>MYAYKSFPYLNAIHAGVGVDLRMLGVGEGGDVAVVSLAIRMSLHQKVRLHRTLNTHDYLV</sequence>
<accession>A0A9D4J623</accession>
<evidence type="ECO:0000313" key="2">
    <source>
        <dbReference type="Proteomes" id="UP000828390"/>
    </source>
</evidence>
<dbReference type="EMBL" id="JAIWYP010000007">
    <property type="protein sequence ID" value="KAH3796612.1"/>
    <property type="molecule type" value="Genomic_DNA"/>
</dbReference>
<name>A0A9D4J623_DREPO</name>
<comment type="caution">
    <text evidence="1">The sequence shown here is derived from an EMBL/GenBank/DDBJ whole genome shotgun (WGS) entry which is preliminary data.</text>
</comment>